<dbReference type="AlphaFoldDB" id="A0A4R0PHL3"/>
<evidence type="ECO:0000256" key="1">
    <source>
        <dbReference type="ARBA" id="ARBA00004370"/>
    </source>
</evidence>
<sequence>MNGRARLALILGLVVPLTGILLPLQLMAIRKSGRLRRRLPQTWHRIVARLMGLHLRIHGEPAGTGDDGVLIVCNHVSWLDIVALGAAAPVSFVAKEEVSGWPGISLLARLQETVFVDRERRRTAGTQATRIRERLAKGDAVVLFPEGTTSDGNFLLPFKSALFGAAGMQAGETDFPVLVQPVAIAYTHLHGMPMGRFDRPVAAWPGDIELGPHLKGVIEKGAIDATIIFGEPFPASTFAGRKALAAHCEQAVRELVSLALRGRTALLSGSEKR</sequence>
<dbReference type="EMBL" id="SJST01000001">
    <property type="protein sequence ID" value="TCD16333.1"/>
    <property type="molecule type" value="Genomic_DNA"/>
</dbReference>
<dbReference type="GO" id="GO:0006629">
    <property type="term" value="P:lipid metabolic process"/>
    <property type="evidence" value="ECO:0007669"/>
    <property type="project" value="UniProtKB-KW"/>
</dbReference>
<evidence type="ECO:0000256" key="7">
    <source>
        <dbReference type="ARBA" id="ARBA00023315"/>
    </source>
</evidence>
<reference evidence="10 11" key="1">
    <citation type="journal article" date="2015" name="Antonie Van Leeuwenhoek">
        <title>Oricola cellulosilytica gen. nov., sp. nov., a cellulose-degrading bacterium of the family Phyllobacteriaceae isolated from surface seashore water, and emended descriptions of Mesorhizobium loti and Phyllobacterium myrsinacearum.</title>
        <authorList>
            <person name="Hameed A."/>
            <person name="Shahina M."/>
            <person name="Lai W.A."/>
            <person name="Lin S.Y."/>
            <person name="Young L.S."/>
            <person name="Liu Y.C."/>
            <person name="Hsu Y.H."/>
            <person name="Young C.C."/>
        </authorList>
    </citation>
    <scope>NUCLEOTIDE SEQUENCE [LARGE SCALE GENOMIC DNA]</scope>
    <source>
        <strain evidence="10 11">KCTC 52183</strain>
    </source>
</reference>
<keyword evidence="7 10" id="KW-0012">Acyltransferase</keyword>
<gene>
    <name evidence="10" type="ORF">E0D97_02575</name>
</gene>
<keyword evidence="11" id="KW-1185">Reference proteome</keyword>
<evidence type="ECO:0000256" key="8">
    <source>
        <dbReference type="SAM" id="Phobius"/>
    </source>
</evidence>
<dbReference type="OrthoDB" id="9806880at2"/>
<evidence type="ECO:0000259" key="9">
    <source>
        <dbReference type="SMART" id="SM00563"/>
    </source>
</evidence>
<dbReference type="PANTHER" id="PTHR23063">
    <property type="entry name" value="PHOSPHOLIPID ACYLTRANSFERASE"/>
    <property type="match status" value="1"/>
</dbReference>
<evidence type="ECO:0000256" key="4">
    <source>
        <dbReference type="ARBA" id="ARBA00022989"/>
    </source>
</evidence>
<dbReference type="GO" id="GO:0016020">
    <property type="term" value="C:membrane"/>
    <property type="evidence" value="ECO:0007669"/>
    <property type="project" value="UniProtKB-SubCell"/>
</dbReference>
<dbReference type="SUPFAM" id="SSF69593">
    <property type="entry name" value="Glycerol-3-phosphate (1)-acyltransferase"/>
    <property type="match status" value="1"/>
</dbReference>
<evidence type="ECO:0000256" key="6">
    <source>
        <dbReference type="ARBA" id="ARBA00023136"/>
    </source>
</evidence>
<dbReference type="Pfam" id="PF01553">
    <property type="entry name" value="Acyltransferase"/>
    <property type="match status" value="1"/>
</dbReference>
<comment type="subcellular location">
    <subcellularLocation>
        <location evidence="1">Membrane</location>
    </subcellularLocation>
</comment>
<keyword evidence="2 10" id="KW-0808">Transferase</keyword>
<feature type="domain" description="Phospholipid/glycerol acyltransferase" evidence="9">
    <location>
        <begin position="69"/>
        <end position="187"/>
    </location>
</feature>
<dbReference type="InterPro" id="IPR002123">
    <property type="entry name" value="Plipid/glycerol_acylTrfase"/>
</dbReference>
<comment type="caution">
    <text evidence="10">The sequence shown here is derived from an EMBL/GenBank/DDBJ whole genome shotgun (WGS) entry which is preliminary data.</text>
</comment>
<dbReference type="GO" id="GO:0016746">
    <property type="term" value="F:acyltransferase activity"/>
    <property type="evidence" value="ECO:0007669"/>
    <property type="project" value="UniProtKB-KW"/>
</dbReference>
<dbReference type="Proteomes" id="UP000291301">
    <property type="component" value="Unassembled WGS sequence"/>
</dbReference>
<protein>
    <submittedName>
        <fullName evidence="10">1-acyl-sn-glycerol-3-phosphate acyltransferase</fullName>
    </submittedName>
</protein>
<name>A0A4R0PHL3_9HYPH</name>
<feature type="transmembrane region" description="Helical" evidence="8">
    <location>
        <begin position="6"/>
        <end position="29"/>
    </location>
</feature>
<evidence type="ECO:0000313" key="11">
    <source>
        <dbReference type="Proteomes" id="UP000291301"/>
    </source>
</evidence>
<evidence type="ECO:0000256" key="5">
    <source>
        <dbReference type="ARBA" id="ARBA00023098"/>
    </source>
</evidence>
<dbReference type="PANTHER" id="PTHR23063:SF52">
    <property type="entry name" value="LYSOPHOSPHATIDYLCHOLINE ACYLTRANSFERASE"/>
    <property type="match status" value="1"/>
</dbReference>
<organism evidence="10 11">
    <name type="scientific">Oricola cellulosilytica</name>
    <dbReference type="NCBI Taxonomy" id="1429082"/>
    <lineage>
        <taxon>Bacteria</taxon>
        <taxon>Pseudomonadati</taxon>
        <taxon>Pseudomonadota</taxon>
        <taxon>Alphaproteobacteria</taxon>
        <taxon>Hyphomicrobiales</taxon>
        <taxon>Ahrensiaceae</taxon>
        <taxon>Oricola</taxon>
    </lineage>
</organism>
<dbReference type="RefSeq" id="WP_131565102.1">
    <property type="nucleotide sequence ID" value="NZ_JAINFK010000001.1"/>
</dbReference>
<dbReference type="SMART" id="SM00563">
    <property type="entry name" value="PlsC"/>
    <property type="match status" value="1"/>
</dbReference>
<evidence type="ECO:0000256" key="2">
    <source>
        <dbReference type="ARBA" id="ARBA00022679"/>
    </source>
</evidence>
<dbReference type="CDD" id="cd07989">
    <property type="entry name" value="LPLAT_AGPAT-like"/>
    <property type="match status" value="1"/>
</dbReference>
<evidence type="ECO:0000313" key="10">
    <source>
        <dbReference type="EMBL" id="TCD16333.1"/>
    </source>
</evidence>
<keyword evidence="6 8" id="KW-0472">Membrane</keyword>
<evidence type="ECO:0000256" key="3">
    <source>
        <dbReference type="ARBA" id="ARBA00022692"/>
    </source>
</evidence>
<proteinExistence type="predicted"/>
<keyword evidence="4 8" id="KW-1133">Transmembrane helix</keyword>
<keyword evidence="3 8" id="KW-0812">Transmembrane</keyword>
<accession>A0A4R0PHL3</accession>
<keyword evidence="5" id="KW-0443">Lipid metabolism</keyword>